<dbReference type="EMBL" id="JXNT01000003">
    <property type="protein sequence ID" value="ODM21048.1"/>
    <property type="molecule type" value="Genomic_DNA"/>
</dbReference>
<sequence>MPVPKNTKRMVLAGAVTAITIAGTLYGAGLKTNQEVAQTVQKTREITLDERIADLRQTRQNLMSKKELVEKQIRDLDMRIEDKKQKGIGGQSK</sequence>
<feature type="coiled-coil region" evidence="1">
    <location>
        <begin position="52"/>
        <end position="86"/>
    </location>
</feature>
<evidence type="ECO:0000256" key="1">
    <source>
        <dbReference type="SAM" id="Coils"/>
    </source>
</evidence>
<dbReference type="AlphaFoldDB" id="A0A1E3BJG2"/>
<evidence type="ECO:0000313" key="3">
    <source>
        <dbReference type="Proteomes" id="UP000094569"/>
    </source>
</evidence>
<dbReference type="OrthoDB" id="5428081at2759"/>
<reference evidence="2 3" key="1">
    <citation type="journal article" date="2016" name="BMC Genomics">
        <title>Comparative genomic and transcriptomic analyses of the Fuzhuan brick tea-fermentation fungus Aspergillus cristatus.</title>
        <authorList>
            <person name="Ge Y."/>
            <person name="Wang Y."/>
            <person name="Liu Y."/>
            <person name="Tan Y."/>
            <person name="Ren X."/>
            <person name="Zhang X."/>
            <person name="Hyde K.D."/>
            <person name="Liu Y."/>
            <person name="Liu Z."/>
        </authorList>
    </citation>
    <scope>NUCLEOTIDE SEQUENCE [LARGE SCALE GENOMIC DNA]</scope>
    <source>
        <strain evidence="2 3">GZAAS20.1005</strain>
    </source>
</reference>
<dbReference type="VEuPathDB" id="FungiDB:SI65_04101"/>
<keyword evidence="1" id="KW-0175">Coiled coil</keyword>
<gene>
    <name evidence="2" type="ORF">SI65_04101</name>
</gene>
<evidence type="ECO:0000313" key="2">
    <source>
        <dbReference type="EMBL" id="ODM21048.1"/>
    </source>
</evidence>
<proteinExistence type="predicted"/>
<accession>A0A1E3BJG2</accession>
<keyword evidence="3" id="KW-1185">Reference proteome</keyword>
<organism evidence="2 3">
    <name type="scientific">Aspergillus cristatus</name>
    <name type="common">Chinese Fuzhuan brick tea-fermentation fungus</name>
    <name type="synonym">Eurotium cristatum</name>
    <dbReference type="NCBI Taxonomy" id="573508"/>
    <lineage>
        <taxon>Eukaryota</taxon>
        <taxon>Fungi</taxon>
        <taxon>Dikarya</taxon>
        <taxon>Ascomycota</taxon>
        <taxon>Pezizomycotina</taxon>
        <taxon>Eurotiomycetes</taxon>
        <taxon>Eurotiomycetidae</taxon>
        <taxon>Eurotiales</taxon>
        <taxon>Aspergillaceae</taxon>
        <taxon>Aspergillus</taxon>
        <taxon>Aspergillus subgen. Aspergillus</taxon>
    </lineage>
</organism>
<dbReference type="Proteomes" id="UP000094569">
    <property type="component" value="Unassembled WGS sequence"/>
</dbReference>
<protein>
    <submittedName>
        <fullName evidence="2">Uncharacterized protein</fullName>
    </submittedName>
</protein>
<comment type="caution">
    <text evidence="2">The sequence shown here is derived from an EMBL/GenBank/DDBJ whole genome shotgun (WGS) entry which is preliminary data.</text>
</comment>
<name>A0A1E3BJG2_ASPCR</name>